<dbReference type="GeneID" id="9688359"/>
<dbReference type="SMR" id="C1N566"/>
<sequence>MPRILPPVAVVDTPEVSITEFAGNGSSGQSAISIARVVARGGWAEPWQTPEFDEWVVVTKGEVHIEHGHGATVKVVAGQGVYLAKGERVRWVFPEGDDGCEYVPICLPGFTPDNVHREDDPKVSPPIHDKHVCVYHMAQTHEWEKAKASETRAYYPPTYATDGFVHCTADPKYLLTIGNHFYKDTRDPNDPETPSKWTLLKMTRQSIEAKKLDLKFEPPAPVGDAKTMDDGELGNEWFPHLYAGIPTDGGVVVEQFEITRDADGSFTGIVGM</sequence>
<name>C1N566_MICPC</name>
<dbReference type="RefSeq" id="XP_003063113.1">
    <property type="nucleotide sequence ID" value="XM_003063067.1"/>
</dbReference>
<dbReference type="SUPFAM" id="SSF51182">
    <property type="entry name" value="RmlC-like cupins"/>
    <property type="match status" value="1"/>
</dbReference>
<dbReference type="InterPro" id="IPR014710">
    <property type="entry name" value="RmlC-like_jellyroll"/>
</dbReference>
<dbReference type="OrthoDB" id="3335358at2759"/>
<dbReference type="InterPro" id="IPR009297">
    <property type="entry name" value="DUF952"/>
</dbReference>
<accession>C1N566</accession>
<dbReference type="EMBL" id="GG663747">
    <property type="protein sequence ID" value="EEH53052.1"/>
    <property type="molecule type" value="Genomic_DNA"/>
</dbReference>
<proteinExistence type="predicted"/>
<dbReference type="Pfam" id="PF06108">
    <property type="entry name" value="DUF952"/>
    <property type="match status" value="1"/>
</dbReference>
<dbReference type="OMA" id="ADGHYTH"/>
<dbReference type="AlphaFoldDB" id="C1N566"/>
<dbReference type="Gene3D" id="2.60.120.10">
    <property type="entry name" value="Jelly Rolls"/>
    <property type="match status" value="1"/>
</dbReference>
<evidence type="ECO:0000313" key="1">
    <source>
        <dbReference type="EMBL" id="EEH53052.1"/>
    </source>
</evidence>
<dbReference type="CDD" id="cd02208">
    <property type="entry name" value="cupin_RmlC-like"/>
    <property type="match status" value="1"/>
</dbReference>
<dbReference type="Proteomes" id="UP000001876">
    <property type="component" value="Unassembled WGS sequence"/>
</dbReference>
<protein>
    <submittedName>
        <fullName evidence="1">Predicted protein</fullName>
    </submittedName>
</protein>
<dbReference type="InterPro" id="IPR011051">
    <property type="entry name" value="RmlC_Cupin_sf"/>
</dbReference>
<gene>
    <name evidence="1" type="ORF">MICPUCDRAFT_52816</name>
</gene>
<reference evidence="1 2" key="1">
    <citation type="journal article" date="2009" name="Science">
        <title>Green evolution and dynamic adaptations revealed by genomes of the marine picoeukaryotes Micromonas.</title>
        <authorList>
            <person name="Worden A.Z."/>
            <person name="Lee J.H."/>
            <person name="Mock T."/>
            <person name="Rouze P."/>
            <person name="Simmons M.P."/>
            <person name="Aerts A.L."/>
            <person name="Allen A.E."/>
            <person name="Cuvelier M.L."/>
            <person name="Derelle E."/>
            <person name="Everett M.V."/>
            <person name="Foulon E."/>
            <person name="Grimwood J."/>
            <person name="Gundlach H."/>
            <person name="Henrissat B."/>
            <person name="Napoli C."/>
            <person name="McDonald S.M."/>
            <person name="Parker M.S."/>
            <person name="Rombauts S."/>
            <person name="Salamov A."/>
            <person name="Von Dassow P."/>
            <person name="Badger J.H."/>
            <person name="Coutinho P.M."/>
            <person name="Demir E."/>
            <person name="Dubchak I."/>
            <person name="Gentemann C."/>
            <person name="Eikrem W."/>
            <person name="Gready J.E."/>
            <person name="John U."/>
            <person name="Lanier W."/>
            <person name="Lindquist E.A."/>
            <person name="Lucas S."/>
            <person name="Mayer K.F."/>
            <person name="Moreau H."/>
            <person name="Not F."/>
            <person name="Otillar R."/>
            <person name="Panaud O."/>
            <person name="Pangilinan J."/>
            <person name="Paulsen I."/>
            <person name="Piegu B."/>
            <person name="Poliakov A."/>
            <person name="Robbens S."/>
            <person name="Schmutz J."/>
            <person name="Toulza E."/>
            <person name="Wyss T."/>
            <person name="Zelensky A."/>
            <person name="Zhou K."/>
            <person name="Armbrust E.V."/>
            <person name="Bhattacharya D."/>
            <person name="Goodenough U.W."/>
            <person name="Van de Peer Y."/>
            <person name="Grigoriev I.V."/>
        </authorList>
    </citation>
    <scope>NUCLEOTIDE SEQUENCE [LARGE SCALE GENOMIC DNA]</scope>
    <source>
        <strain evidence="1 2">CCMP1545</strain>
    </source>
</reference>
<dbReference type="SUPFAM" id="SSF56399">
    <property type="entry name" value="ADP-ribosylation"/>
    <property type="match status" value="1"/>
</dbReference>
<organism evidence="2">
    <name type="scientific">Micromonas pusilla (strain CCMP1545)</name>
    <name type="common">Picoplanktonic green alga</name>
    <dbReference type="NCBI Taxonomy" id="564608"/>
    <lineage>
        <taxon>Eukaryota</taxon>
        <taxon>Viridiplantae</taxon>
        <taxon>Chlorophyta</taxon>
        <taxon>Mamiellophyceae</taxon>
        <taxon>Mamiellales</taxon>
        <taxon>Mamiellaceae</taxon>
        <taxon>Micromonas</taxon>
    </lineage>
</organism>
<evidence type="ECO:0000313" key="2">
    <source>
        <dbReference type="Proteomes" id="UP000001876"/>
    </source>
</evidence>
<keyword evidence="2" id="KW-1185">Reference proteome</keyword>
<dbReference type="eggNOG" id="ENOG502R8WV">
    <property type="taxonomic scope" value="Eukaryota"/>
</dbReference>
<dbReference type="KEGG" id="mpp:MICPUCDRAFT_52816"/>
<dbReference type="Gene3D" id="3.20.170.20">
    <property type="entry name" value="Protein of unknown function DUF952"/>
    <property type="match status" value="1"/>
</dbReference>